<dbReference type="Gene3D" id="1.10.260.40">
    <property type="entry name" value="lambda repressor-like DNA-binding domains"/>
    <property type="match status" value="1"/>
</dbReference>
<dbReference type="AlphaFoldDB" id="A0AA95G9N7"/>
<dbReference type="GO" id="GO:0003677">
    <property type="term" value="F:DNA binding"/>
    <property type="evidence" value="ECO:0007669"/>
    <property type="project" value="InterPro"/>
</dbReference>
<evidence type="ECO:0000313" key="3">
    <source>
        <dbReference type="Proteomes" id="UP001177597"/>
    </source>
</evidence>
<feature type="domain" description="HTH cro/C1-type" evidence="1">
    <location>
        <begin position="7"/>
        <end position="61"/>
    </location>
</feature>
<gene>
    <name evidence="2" type="ORF">QE207_01860</name>
</gene>
<organism evidence="2 3">
    <name type="scientific">Arsenophonus nasoniae</name>
    <name type="common">son-killer infecting Nasonia vitripennis</name>
    <dbReference type="NCBI Taxonomy" id="638"/>
    <lineage>
        <taxon>Bacteria</taxon>
        <taxon>Pseudomonadati</taxon>
        <taxon>Pseudomonadota</taxon>
        <taxon>Gammaproteobacteria</taxon>
        <taxon>Enterobacterales</taxon>
        <taxon>Morganellaceae</taxon>
        <taxon>Arsenophonus</taxon>
    </lineage>
</organism>
<name>A0AA95G9N7_9GAMM</name>
<accession>A0AA95G9N7</accession>
<proteinExistence type="predicted"/>
<dbReference type="InterPro" id="IPR001387">
    <property type="entry name" value="Cro/C1-type_HTH"/>
</dbReference>
<evidence type="ECO:0000313" key="2">
    <source>
        <dbReference type="EMBL" id="WGL94072.1"/>
    </source>
</evidence>
<dbReference type="PROSITE" id="PS50943">
    <property type="entry name" value="HTH_CROC1"/>
    <property type="match status" value="1"/>
</dbReference>
<keyword evidence="2" id="KW-0614">Plasmid</keyword>
<dbReference type="SUPFAM" id="SSF47413">
    <property type="entry name" value="lambda repressor-like DNA-binding domains"/>
    <property type="match status" value="1"/>
</dbReference>
<dbReference type="RefSeq" id="WP_280628483.1">
    <property type="nucleotide sequence ID" value="NZ_CP123496.1"/>
</dbReference>
<dbReference type="EMBL" id="CP123496">
    <property type="protein sequence ID" value="WGL94072.1"/>
    <property type="molecule type" value="Genomic_DNA"/>
</dbReference>
<geneLocation type="plasmid" evidence="2 3">
    <name>paIh6</name>
</geneLocation>
<dbReference type="InterPro" id="IPR010982">
    <property type="entry name" value="Lambda_DNA-bd_dom_sf"/>
</dbReference>
<dbReference type="Proteomes" id="UP001177597">
    <property type="component" value="Plasmid paIh6"/>
</dbReference>
<sequence>MKLSEKIYVIRKAERLSQREFCKILNLSYSTLGKYEIQCYEPSGLSLLKITQHPQFEKYTLWLMTDKIVPEYGQIAPFLRYYKGKEIKSYPLLKKEIE</sequence>
<reference evidence="2" key="1">
    <citation type="submission" date="2023-04" db="EMBL/GenBank/DDBJ databases">
        <title>Genome dynamics across the evolutionary transition to endosymbiosis.</title>
        <authorList>
            <person name="Siozios S."/>
            <person name="Nadal-Jimenez P."/>
            <person name="Azagi T."/>
            <person name="Sprong H."/>
            <person name="Frost C.L."/>
            <person name="Parratt S.R."/>
            <person name="Taylor G."/>
            <person name="Brettell L."/>
            <person name="Lew K.C."/>
            <person name="Croft L."/>
            <person name="King K.C."/>
            <person name="Brockhurst M.A."/>
            <person name="Hypsa V."/>
            <person name="Novakova E."/>
            <person name="Darby A.C."/>
            <person name="Hurst G.D.D."/>
        </authorList>
    </citation>
    <scope>NUCLEOTIDE SEQUENCE</scope>
    <source>
        <strain evidence="2">AIh</strain>
        <plasmid evidence="2">paIh6</plasmid>
    </source>
</reference>
<dbReference type="CDD" id="cd00093">
    <property type="entry name" value="HTH_XRE"/>
    <property type="match status" value="1"/>
</dbReference>
<evidence type="ECO:0000259" key="1">
    <source>
        <dbReference type="PROSITE" id="PS50943"/>
    </source>
</evidence>
<protein>
    <submittedName>
        <fullName evidence="2">Transcriptional regulator</fullName>
    </submittedName>
</protein>